<keyword evidence="1" id="KW-0732">Signal</keyword>
<reference evidence="2 3" key="1">
    <citation type="submission" date="2022-02" db="EMBL/GenBank/DDBJ databases">
        <title>Halomonas fukangensis sp. nov., a halophilic bacterium isolated from a bulk soil of Kalidium foliatum at Fukang.</title>
        <authorList>
            <person name="Huang Y."/>
        </authorList>
    </citation>
    <scope>NUCLEOTIDE SEQUENCE [LARGE SCALE GENOMIC DNA]</scope>
    <source>
        <strain evidence="2 3">EGI 63088</strain>
    </source>
</reference>
<feature type="signal peptide" evidence="1">
    <location>
        <begin position="1"/>
        <end position="23"/>
    </location>
</feature>
<feature type="chain" id="PRO_5046309435" description="DUF2125 domain-containing protein" evidence="1">
    <location>
        <begin position="24"/>
        <end position="466"/>
    </location>
</feature>
<evidence type="ECO:0008006" key="4">
    <source>
        <dbReference type="Google" id="ProtNLM"/>
    </source>
</evidence>
<sequence length="466" mass="49536">MLDSRWPLIAGASLLLAGAPALADDPERLEADLRAMFGGHGSFELGEVSGALLRRRATAEDLVFETDEGERLRLARYIVKGDYDSPDEVILEGLRLEDGLTELPLMSAERIVLGEPSRAVFPLDGDLAPEEVRIGSLAIDDIVIDMASELAEELFQGAAFREGGGRLTIARVRGESLSRDAIGMLEITEVAGTGQDLGDLGAGSFTLGSLRLEGLAGLEGAGEETLELLAIRDIDIASDRLVATLAELDLDGDFSDGIGGLSLDGIRLDLARMIELAPEQERAQLRMASKVLTDGSGELRLDATFLGDWEEEGGRSILRSNSRVTVHEALRLLIDIELPVVLPDGVSPEAVFSDADLLEAATLLGGEIHLTLADQGLFGRLATLGAAMEGVTEAQYLEQVRTQAQGFGMLFGPQVQAVLTGLVDLMAGAAEELEVGITLPAESNLETWAGDPMALPDKLSLSVETR</sequence>
<protein>
    <recommendedName>
        <fullName evidence="4">DUF2125 domain-containing protein</fullName>
    </recommendedName>
</protein>
<comment type="caution">
    <text evidence="2">The sequence shown here is derived from an EMBL/GenBank/DDBJ whole genome shotgun (WGS) entry which is preliminary data.</text>
</comment>
<evidence type="ECO:0000313" key="3">
    <source>
        <dbReference type="Proteomes" id="UP001202117"/>
    </source>
</evidence>
<proteinExistence type="predicted"/>
<dbReference type="EMBL" id="JAKVPY010000009">
    <property type="protein sequence ID" value="MCH4563450.1"/>
    <property type="molecule type" value="Genomic_DNA"/>
</dbReference>
<keyword evidence="3" id="KW-1185">Reference proteome</keyword>
<dbReference type="RefSeq" id="WP_240568141.1">
    <property type="nucleotide sequence ID" value="NZ_JAKVPY010000009.1"/>
</dbReference>
<evidence type="ECO:0000256" key="1">
    <source>
        <dbReference type="SAM" id="SignalP"/>
    </source>
</evidence>
<name>A0ABS9RUB2_9GAMM</name>
<evidence type="ECO:0000313" key="2">
    <source>
        <dbReference type="EMBL" id="MCH4563450.1"/>
    </source>
</evidence>
<accession>A0ABS9RUB2</accession>
<gene>
    <name evidence="2" type="ORF">MKP05_09940</name>
</gene>
<dbReference type="Proteomes" id="UP001202117">
    <property type="component" value="Unassembled WGS sequence"/>
</dbReference>
<organism evidence="2 3">
    <name type="scientific">Halomonas flagellata</name>
    <dbReference type="NCBI Taxonomy" id="2920385"/>
    <lineage>
        <taxon>Bacteria</taxon>
        <taxon>Pseudomonadati</taxon>
        <taxon>Pseudomonadota</taxon>
        <taxon>Gammaproteobacteria</taxon>
        <taxon>Oceanospirillales</taxon>
        <taxon>Halomonadaceae</taxon>
        <taxon>Halomonas</taxon>
    </lineage>
</organism>